<organism evidence="3 4">
    <name type="scientific">Leptospira santarosai serovar Arenal str. MAVJ 401</name>
    <dbReference type="NCBI Taxonomy" id="1049976"/>
    <lineage>
        <taxon>Bacteria</taxon>
        <taxon>Pseudomonadati</taxon>
        <taxon>Spirochaetota</taxon>
        <taxon>Spirochaetia</taxon>
        <taxon>Leptospirales</taxon>
        <taxon>Leptospiraceae</taxon>
        <taxon>Leptospira</taxon>
    </lineage>
</organism>
<dbReference type="SMART" id="SM00773">
    <property type="entry name" value="WGR"/>
    <property type="match status" value="1"/>
</dbReference>
<protein>
    <submittedName>
        <fullName evidence="3">WGR domain protein</fullName>
    </submittedName>
</protein>
<proteinExistence type="predicted"/>
<dbReference type="Pfam" id="PF05406">
    <property type="entry name" value="WGR"/>
    <property type="match status" value="1"/>
</dbReference>
<dbReference type="InterPro" id="IPR050458">
    <property type="entry name" value="LolB"/>
</dbReference>
<feature type="region of interest" description="Disordered" evidence="1">
    <location>
        <begin position="67"/>
        <end position="89"/>
    </location>
</feature>
<comment type="caution">
    <text evidence="3">The sequence shown here is derived from an EMBL/GenBank/DDBJ whole genome shotgun (WGS) entry which is preliminary data.</text>
</comment>
<feature type="domain" description="WGR" evidence="2">
    <location>
        <begin position="1"/>
        <end position="78"/>
    </location>
</feature>
<gene>
    <name evidence="3" type="ORF">LEP1GSC063_3998</name>
</gene>
<name>M6K1D9_9LEPT</name>
<dbReference type="InterPro" id="IPR036930">
    <property type="entry name" value="WGR_dom_sf"/>
</dbReference>
<dbReference type="InterPro" id="IPR049809">
    <property type="entry name" value="YehF/YfeS-like_WGR"/>
</dbReference>
<dbReference type="RefSeq" id="WP_004471777.1">
    <property type="nucleotide sequence ID" value="NZ_AHMU02000050.1"/>
</dbReference>
<evidence type="ECO:0000313" key="3">
    <source>
        <dbReference type="EMBL" id="EMN21582.1"/>
    </source>
</evidence>
<evidence type="ECO:0000256" key="1">
    <source>
        <dbReference type="SAM" id="MobiDB-lite"/>
    </source>
</evidence>
<dbReference type="CDD" id="cd07996">
    <property type="entry name" value="WGR_MMR_like"/>
    <property type="match status" value="1"/>
</dbReference>
<dbReference type="PANTHER" id="PTHR30634">
    <property type="entry name" value="OUTER MEMBRANE LOLAB LIPOPROTEIN INSERTION APPARATUS"/>
    <property type="match status" value="1"/>
</dbReference>
<dbReference type="AlphaFoldDB" id="M6K1D9"/>
<dbReference type="SUPFAM" id="SSF142921">
    <property type="entry name" value="WGR domain-like"/>
    <property type="match status" value="1"/>
</dbReference>
<dbReference type="InterPro" id="IPR008893">
    <property type="entry name" value="WGR_domain"/>
</dbReference>
<accession>M6K1D9</accession>
<dbReference type="Proteomes" id="UP000012106">
    <property type="component" value="Unassembled WGS sequence"/>
</dbReference>
<evidence type="ECO:0000259" key="2">
    <source>
        <dbReference type="PROSITE" id="PS51977"/>
    </source>
</evidence>
<dbReference type="EMBL" id="AHMU02000050">
    <property type="protein sequence ID" value="EMN21582.1"/>
    <property type="molecule type" value="Genomic_DNA"/>
</dbReference>
<dbReference type="PROSITE" id="PS51977">
    <property type="entry name" value="WGR"/>
    <property type="match status" value="1"/>
</dbReference>
<dbReference type="Gene3D" id="2.20.140.10">
    <property type="entry name" value="WGR domain"/>
    <property type="match status" value="1"/>
</dbReference>
<dbReference type="PANTHER" id="PTHR30634:SF13">
    <property type="entry name" value="PROTEIN YEHF"/>
    <property type="match status" value="1"/>
</dbReference>
<sequence>MQHYLTYKDEKSDKFWNIDITGNTFTVTYGKMGTPGQTQAKKFKDEAACLKEAQKLLNEKLKKGYLEKKGAKADRNKPSPKGKSEKRLQLDVPLSNAKTIVPGREKNEWWKCLVWILNEKNSSTQSREIYELSEDGVLSAPPSDEMLGQGTEVRFEGLTSLVGVPLDKMPNLDVLKVYPGEGEKKFLINFYLWMESNEHPVWLSWMWREIKTLRISVLCQNFPIWKFLKDRITRSRIYLRLFSAKI</sequence>
<evidence type="ECO:0000313" key="4">
    <source>
        <dbReference type="Proteomes" id="UP000012106"/>
    </source>
</evidence>
<reference evidence="3 4" key="1">
    <citation type="submission" date="2013-01" db="EMBL/GenBank/DDBJ databases">
        <authorList>
            <person name="Harkins D.M."/>
            <person name="Durkin A.S."/>
            <person name="Brinkac L.M."/>
            <person name="Haft D.H."/>
            <person name="Selengut J.D."/>
            <person name="Sanka R."/>
            <person name="DePew J."/>
            <person name="Purushe J."/>
            <person name="Hartskeerl R.A."/>
            <person name="Ahmed A."/>
            <person name="van der Linden H."/>
            <person name="Goris M.G.A."/>
            <person name="Vinetz J.M."/>
            <person name="Sutton G.G."/>
            <person name="Nierman W.C."/>
            <person name="Fouts D.E."/>
        </authorList>
    </citation>
    <scope>NUCLEOTIDE SEQUENCE [LARGE SCALE GENOMIC DNA]</scope>
    <source>
        <strain evidence="3 4">MAVJ 401</strain>
    </source>
</reference>